<name>A0A6L5Z2E1_9RHOB</name>
<dbReference type="InterPro" id="IPR000873">
    <property type="entry name" value="AMP-dep_synth/lig_dom"/>
</dbReference>
<reference evidence="3 4" key="1">
    <citation type="submission" date="2019-10" db="EMBL/GenBank/DDBJ databases">
        <title>Cognatihalovulum marinum gen. nov. sp. nov., a new member of the family Rhodobacteraceae isolated from deep seawater of the Northwest Indian Ocean.</title>
        <authorList>
            <person name="Ruan C."/>
            <person name="Wang J."/>
            <person name="Zheng X."/>
            <person name="Song L."/>
            <person name="Zhu Y."/>
            <person name="Huang Y."/>
            <person name="Lu Z."/>
            <person name="Du W."/>
            <person name="Huang L."/>
            <person name="Dai X."/>
        </authorList>
    </citation>
    <scope>NUCLEOTIDE SEQUENCE [LARGE SCALE GENOMIC DNA]</scope>
    <source>
        <strain evidence="3 4">2CG4</strain>
    </source>
</reference>
<dbReference type="SUPFAM" id="SSF53474">
    <property type="entry name" value="alpha/beta-Hydrolases"/>
    <property type="match status" value="1"/>
</dbReference>
<dbReference type="GO" id="GO:0031177">
    <property type="term" value="F:phosphopantetheine binding"/>
    <property type="evidence" value="ECO:0007669"/>
    <property type="project" value="TreeGrafter"/>
</dbReference>
<dbReference type="GO" id="GO:0044550">
    <property type="term" value="P:secondary metabolite biosynthetic process"/>
    <property type="evidence" value="ECO:0007669"/>
    <property type="project" value="TreeGrafter"/>
</dbReference>
<organism evidence="3 4">
    <name type="scientific">Halovulum marinum</name>
    <dbReference type="NCBI Taxonomy" id="2662447"/>
    <lineage>
        <taxon>Bacteria</taxon>
        <taxon>Pseudomonadati</taxon>
        <taxon>Pseudomonadota</taxon>
        <taxon>Alphaproteobacteria</taxon>
        <taxon>Rhodobacterales</taxon>
        <taxon>Paracoccaceae</taxon>
        <taxon>Halovulum</taxon>
    </lineage>
</organism>
<comment type="caution">
    <text evidence="3">The sequence shown here is derived from an EMBL/GenBank/DDBJ whole genome shotgun (WGS) entry which is preliminary data.</text>
</comment>
<dbReference type="SUPFAM" id="SSF47336">
    <property type="entry name" value="ACP-like"/>
    <property type="match status" value="1"/>
</dbReference>
<feature type="domain" description="Carrier" evidence="2">
    <location>
        <begin position="985"/>
        <end position="1060"/>
    </location>
</feature>
<dbReference type="Pfam" id="PF13193">
    <property type="entry name" value="AMP-binding_C"/>
    <property type="match status" value="1"/>
</dbReference>
<dbReference type="GO" id="GO:0005737">
    <property type="term" value="C:cytoplasm"/>
    <property type="evidence" value="ECO:0007669"/>
    <property type="project" value="TreeGrafter"/>
</dbReference>
<gene>
    <name evidence="3" type="ORF">GE300_14160</name>
</gene>
<dbReference type="Gene3D" id="3.40.50.1820">
    <property type="entry name" value="alpha/beta hydrolase"/>
    <property type="match status" value="1"/>
</dbReference>
<evidence type="ECO:0000313" key="3">
    <source>
        <dbReference type="EMBL" id="MSU90743.1"/>
    </source>
</evidence>
<dbReference type="InterPro" id="IPR001242">
    <property type="entry name" value="Condensation_dom"/>
</dbReference>
<dbReference type="InterPro" id="IPR009081">
    <property type="entry name" value="PP-bd_ACP"/>
</dbReference>
<dbReference type="InterPro" id="IPR023213">
    <property type="entry name" value="CAT-like_dom_sf"/>
</dbReference>
<evidence type="ECO:0000256" key="1">
    <source>
        <dbReference type="SAM" id="MobiDB-lite"/>
    </source>
</evidence>
<dbReference type="InterPro" id="IPR036736">
    <property type="entry name" value="ACP-like_sf"/>
</dbReference>
<dbReference type="GO" id="GO:0003824">
    <property type="term" value="F:catalytic activity"/>
    <property type="evidence" value="ECO:0007669"/>
    <property type="project" value="InterPro"/>
</dbReference>
<dbReference type="PROSITE" id="PS50075">
    <property type="entry name" value="CARRIER"/>
    <property type="match status" value="1"/>
</dbReference>
<dbReference type="GO" id="GO:0043041">
    <property type="term" value="P:amino acid activation for nonribosomal peptide biosynthetic process"/>
    <property type="evidence" value="ECO:0007669"/>
    <property type="project" value="TreeGrafter"/>
</dbReference>
<accession>A0A6L5Z2E1</accession>
<dbReference type="PROSITE" id="PS00455">
    <property type="entry name" value="AMP_BINDING"/>
    <property type="match status" value="1"/>
</dbReference>
<dbReference type="PANTHER" id="PTHR45527:SF1">
    <property type="entry name" value="FATTY ACID SYNTHASE"/>
    <property type="match status" value="1"/>
</dbReference>
<dbReference type="Pfam" id="PF00668">
    <property type="entry name" value="Condensation"/>
    <property type="match status" value="1"/>
</dbReference>
<dbReference type="InterPro" id="IPR025110">
    <property type="entry name" value="AMP-bd_C"/>
</dbReference>
<dbReference type="Gene3D" id="2.30.38.10">
    <property type="entry name" value="Luciferase, Domain 3"/>
    <property type="match status" value="1"/>
</dbReference>
<evidence type="ECO:0000313" key="4">
    <source>
        <dbReference type="Proteomes" id="UP000474957"/>
    </source>
</evidence>
<dbReference type="InterPro" id="IPR020845">
    <property type="entry name" value="AMP-binding_CS"/>
</dbReference>
<dbReference type="PANTHER" id="PTHR45527">
    <property type="entry name" value="NONRIBOSOMAL PEPTIDE SYNTHETASE"/>
    <property type="match status" value="1"/>
</dbReference>
<evidence type="ECO:0000259" key="2">
    <source>
        <dbReference type="PROSITE" id="PS50075"/>
    </source>
</evidence>
<dbReference type="SUPFAM" id="SSF56801">
    <property type="entry name" value="Acetyl-CoA synthetase-like"/>
    <property type="match status" value="1"/>
</dbReference>
<dbReference type="Pfam" id="PF00501">
    <property type="entry name" value="AMP-binding"/>
    <property type="match status" value="1"/>
</dbReference>
<dbReference type="SUPFAM" id="SSF52777">
    <property type="entry name" value="CoA-dependent acyltransferases"/>
    <property type="match status" value="2"/>
</dbReference>
<dbReference type="Gene3D" id="3.30.559.10">
    <property type="entry name" value="Chloramphenicol acetyltransferase-like domain"/>
    <property type="match status" value="1"/>
</dbReference>
<keyword evidence="4" id="KW-1185">Reference proteome</keyword>
<protein>
    <submittedName>
        <fullName evidence="3">Amino acid adenylation domain-containing protein</fullName>
    </submittedName>
</protein>
<dbReference type="Proteomes" id="UP000474957">
    <property type="component" value="Unassembled WGS sequence"/>
</dbReference>
<dbReference type="Pfam" id="PF00550">
    <property type="entry name" value="PP-binding"/>
    <property type="match status" value="1"/>
</dbReference>
<dbReference type="InterPro" id="IPR010071">
    <property type="entry name" value="AA_adenyl_dom"/>
</dbReference>
<feature type="region of interest" description="Disordered" evidence="1">
    <location>
        <begin position="1"/>
        <end position="20"/>
    </location>
</feature>
<sequence length="1506" mass="161622">MPGRHHRAKGSSLTIPLPTDGTRGQLLLARLRQNAATGAATPPPAETPVSAAQQTLLAAQALHDGHAVGTVTRSWALTGALDPAALERALQALAHRHDALRMSIAPGSGRPMARFAGRMQVSLPCEAVGGHESEQRLAQTAAAVARLSLEDLPPDGDRLWTARLFRIAPDLHVLAVAMHHLICDDWTWRILARDLFALYRAGPAAAPDLPDPGSFRSYLAQATAQSEVSVDPAWPEVDWPAARRDLADHEAVLGETVEAVLPPADFEALKAVARLHSCTPFTFFVSAYQLLLGRYCDQPALSVSISAADRFASGSQDCLGLLVRNIQVGLDLSDHTAFADVIRAMTRSMQSAQRDRSDPIHLGRAVIGYYNAPDLAADAGALAVQERPVPPRAVSGNLRLGLQPGAGGVRITFEGQRRYFDRRQLESLAATYRRILEQVIRTPDIPLADIALTFARQARAQADRSVRLAPSATCGDIPGRFAEVAARNPQATALATPDHSLTYAELDTATNALARWLLGQGLSTGDRLAVMAPRGGEVFRCWLAALKAGLVVVPVDPDLPAARVDHILRESGCAALAVPTGTPCEAHPAAARQLQLPGGPALAGVDRGPLPRPDAAAGREAFVMFTSGTTGRPKSIPVPHAGILRLATDVPHLPLQPGDRMIQLASSGFDGSFIEVWGAWLTGAALVLCEKPILADGGLAAELRRLRPTAAFMTTSLFNMIVDTEVAALRSLTHLSIGGEAASAAHCRAALAAHPQLKLFNVYGPTENCALTTAFRVTDPAAPTVPIGRPLPDNVTFVLSAALRPVPDGFAGELLIGGPGLARGYENRPDLSRERFVRLRARDLGLDHDGMITLYRSGDRVRWTDAGQLEFLGRRDSQFKLHGYRIEPSEIEGVLMGHPAVGRAAVLPDRGDGQGPTVGIVAYFDLVHGARASERDLRRFMATQLPRPVQPTRYVRVDAIPLTANGKADVQALERAAAPVSPEAGAAPSGEDPLTEIWRRTLKRGSIPEDQDFYALGGTSLSLVRMILEVEETFGVQIDFSALAGEPTLRRLRFMISLSPARTETGLRHLRVLRAGNPQLAPIVILPLNEGSAAWSIEIIGRLGARNPLYAMTFDFPDTPALEERHFAGLLRSMLDDLVALDASAPPILVGFSFGGILGAHIAAQAARQSVPVGMVITIDGTSPAIWIAPEDRHGGTAYARFMRQFRLHPVGPIEAECHVITAQRRFPFCGPDCADMWSLLTVGPVRDYPFDTHHGLLINSETTDDVTRCLERIVDGSAIAARQVPGRLDPRLLDMVNRAKRLALAGDTEGVIATLEAWVPDPAQLPAWLFAELIGLYRRTGRHERLAKLRRNPPAHNACPQVWQELAVGAGHKRAAFLARCMDASGPVLSGALPLVELLVRKGRIGRAGKVIDTLAASPRHAVETGLARSLVAAVAGDAGGAFALVSSSLSDAQASVAHFNWAVRFLTQHHSAEHALEVVGIGRSRFPSQMEAHRRNLRRKLGTL</sequence>
<dbReference type="NCBIfam" id="TIGR01733">
    <property type="entry name" value="AA-adenyl-dom"/>
    <property type="match status" value="1"/>
</dbReference>
<dbReference type="EMBL" id="WIND01000012">
    <property type="protein sequence ID" value="MSU90743.1"/>
    <property type="molecule type" value="Genomic_DNA"/>
</dbReference>
<dbReference type="InterPro" id="IPR029058">
    <property type="entry name" value="AB_hydrolase_fold"/>
</dbReference>
<dbReference type="Gene3D" id="3.30.559.30">
    <property type="entry name" value="Nonribosomal peptide synthetase, condensation domain"/>
    <property type="match status" value="1"/>
</dbReference>
<proteinExistence type="predicted"/>
<dbReference type="Gene3D" id="3.30.300.30">
    <property type="match status" value="1"/>
</dbReference>
<dbReference type="Gene3D" id="3.40.50.980">
    <property type="match status" value="2"/>
</dbReference>
<dbReference type="InterPro" id="IPR045851">
    <property type="entry name" value="AMP-bd_C_sf"/>
</dbReference>